<dbReference type="EMBL" id="RPFW01000012">
    <property type="protein sequence ID" value="TVY99729.1"/>
    <property type="molecule type" value="Genomic_DNA"/>
</dbReference>
<evidence type="ECO:0000313" key="4">
    <source>
        <dbReference type="Proteomes" id="UP000460272"/>
    </source>
</evidence>
<reference evidence="3 4" key="1">
    <citation type="submission" date="2018-11" db="EMBL/GenBank/DDBJ databases">
        <title>Trebonia kvetii gen.nov., sp.nov., a novel acidophilic actinobacterium, and proposal of the new actinobacterial family Treboniaceae fam. nov.</title>
        <authorList>
            <person name="Rapoport D."/>
            <person name="Sagova-Mareckova M."/>
            <person name="Sedlacek I."/>
            <person name="Provaznik J."/>
            <person name="Kralova S."/>
            <person name="Pavlinic D."/>
            <person name="Benes V."/>
            <person name="Kopecky J."/>
        </authorList>
    </citation>
    <scope>NUCLEOTIDE SEQUENCE [LARGE SCALE GENOMIC DNA]</scope>
    <source>
        <strain evidence="3 4">15Tr583</strain>
    </source>
</reference>
<dbReference type="Proteomes" id="UP000460272">
    <property type="component" value="Unassembled WGS sequence"/>
</dbReference>
<keyword evidence="1" id="KW-0472">Membrane</keyword>
<proteinExistence type="predicted"/>
<keyword evidence="4" id="KW-1185">Reference proteome</keyword>
<evidence type="ECO:0000259" key="2">
    <source>
        <dbReference type="Pfam" id="PF02698"/>
    </source>
</evidence>
<comment type="caution">
    <text evidence="3">The sequence shown here is derived from an EMBL/GenBank/DDBJ whole genome shotgun (WGS) entry which is preliminary data.</text>
</comment>
<sequence>MIEQTAAGRRVSRFRMRRRWRVIAATLLTLIVLFCGLTLRLFVLPTTGMPARVDAIVVLGGPGNRLGLGLQLAQQGHAPYLLLSEGLPFVPTALCEQHHGSFTVICWNPKPVNTKGEAEFVGRMARQHHWASVLLVTTPDQAWRAALYVRRCYTGKIYSLTTPLNWTQWPYKVAYQWGATIKAQTLQRSC</sequence>
<protein>
    <submittedName>
        <fullName evidence="3">YdcF family protein</fullName>
    </submittedName>
</protein>
<feature type="transmembrane region" description="Helical" evidence="1">
    <location>
        <begin position="20"/>
        <end position="43"/>
    </location>
</feature>
<keyword evidence="1" id="KW-0812">Transmembrane</keyword>
<evidence type="ECO:0000256" key="1">
    <source>
        <dbReference type="SAM" id="Phobius"/>
    </source>
</evidence>
<dbReference type="Pfam" id="PF02698">
    <property type="entry name" value="DUF218"/>
    <property type="match status" value="1"/>
</dbReference>
<dbReference type="OrthoDB" id="4772924at2"/>
<evidence type="ECO:0000313" key="3">
    <source>
        <dbReference type="EMBL" id="TVY99729.1"/>
    </source>
</evidence>
<keyword evidence="1" id="KW-1133">Transmembrane helix</keyword>
<dbReference type="CDD" id="cd06259">
    <property type="entry name" value="YdcF-like"/>
    <property type="match status" value="1"/>
</dbReference>
<name>A0A6P2BLE6_9ACTN</name>
<accession>A0A6P2BLE6</accession>
<dbReference type="RefSeq" id="WP_145862213.1">
    <property type="nucleotide sequence ID" value="NZ_RPFW01000012.1"/>
</dbReference>
<dbReference type="AlphaFoldDB" id="A0A6P2BLE6"/>
<gene>
    <name evidence="3" type="ORF">EAS64_41540</name>
</gene>
<dbReference type="InterPro" id="IPR003848">
    <property type="entry name" value="DUF218"/>
</dbReference>
<organism evidence="3 4">
    <name type="scientific">Trebonia kvetii</name>
    <dbReference type="NCBI Taxonomy" id="2480626"/>
    <lineage>
        <taxon>Bacteria</taxon>
        <taxon>Bacillati</taxon>
        <taxon>Actinomycetota</taxon>
        <taxon>Actinomycetes</taxon>
        <taxon>Streptosporangiales</taxon>
        <taxon>Treboniaceae</taxon>
        <taxon>Trebonia</taxon>
    </lineage>
</organism>
<feature type="domain" description="DUF218" evidence="2">
    <location>
        <begin position="54"/>
        <end position="166"/>
    </location>
</feature>